<keyword evidence="2" id="KW-1185">Reference proteome</keyword>
<evidence type="ECO:0000313" key="2">
    <source>
        <dbReference type="Proteomes" id="UP000599391"/>
    </source>
</evidence>
<dbReference type="EMBL" id="JAECZB010000001">
    <property type="protein sequence ID" value="MBH8550977.1"/>
    <property type="molecule type" value="Genomic_DNA"/>
</dbReference>
<accession>A0A8J7H5I8</accession>
<gene>
    <name evidence="1" type="ORF">I8751_00940</name>
</gene>
<dbReference type="Proteomes" id="UP000599391">
    <property type="component" value="Unassembled WGS sequence"/>
</dbReference>
<proteinExistence type="predicted"/>
<comment type="caution">
    <text evidence="1">The sequence shown here is derived from an EMBL/GenBank/DDBJ whole genome shotgun (WGS) entry which is preliminary data.</text>
</comment>
<dbReference type="RefSeq" id="WP_214437289.1">
    <property type="nucleotide sequence ID" value="NZ_JAECZB010000001.1"/>
</dbReference>
<sequence>MQSIPKTEGLIIIWILLSFSSYEGTEIDKYQSAHPLHQPLDSLNESELNRVLVDICKKIKEAVNPQQNM</sequence>
<protein>
    <submittedName>
        <fullName evidence="1">Uncharacterized protein</fullName>
    </submittedName>
</protein>
<name>A0A8J7H5I8_9CYAN</name>
<evidence type="ECO:0000313" key="1">
    <source>
        <dbReference type="EMBL" id="MBH8550977.1"/>
    </source>
</evidence>
<reference evidence="1 2" key="1">
    <citation type="journal article" date="2021" name="Int. J. Syst. Evol. Microbiol.">
        <title>Amazonocrinis nigriterrae gen. nov., sp. nov., Atlanticothrix silvestris gen. nov., sp. nov. and Dendronalium phyllosphericum gen. nov., sp. nov., nostocacean cyanobacteria from Brazilian environments.</title>
        <authorList>
            <person name="Alvarenga D.O."/>
            <person name="Andreote A.P.D."/>
            <person name="Branco L.H.Z."/>
            <person name="Delbaje E."/>
            <person name="Cruz R.B."/>
            <person name="Varani A.M."/>
            <person name="Fiore M.F."/>
        </authorList>
    </citation>
    <scope>NUCLEOTIDE SEQUENCE [LARGE SCALE GENOMIC DNA]</scope>
    <source>
        <strain evidence="1 2">CENA357</strain>
    </source>
</reference>
<dbReference type="AlphaFoldDB" id="A0A8J7H5I8"/>
<organism evidence="1 2">
    <name type="scientific">Atlanticothrix silvestris CENA357</name>
    <dbReference type="NCBI Taxonomy" id="1725252"/>
    <lineage>
        <taxon>Bacteria</taxon>
        <taxon>Bacillati</taxon>
        <taxon>Cyanobacteriota</taxon>
        <taxon>Cyanophyceae</taxon>
        <taxon>Nostocales</taxon>
        <taxon>Nodulariaceae</taxon>
        <taxon>Atlanticothrix</taxon>
        <taxon>Atlanticothrix silvestris</taxon>
    </lineage>
</organism>